<dbReference type="HOGENOM" id="CLU_2795836_0_0_1"/>
<dbReference type="Proteomes" id="UP000054248">
    <property type="component" value="Unassembled WGS sequence"/>
</dbReference>
<evidence type="ECO:0000313" key="3">
    <source>
        <dbReference type="Proteomes" id="UP000054248"/>
    </source>
</evidence>
<reference evidence="3" key="2">
    <citation type="submission" date="2015-01" db="EMBL/GenBank/DDBJ databases">
        <title>Evolutionary Origins and Diversification of the Mycorrhizal Mutualists.</title>
        <authorList>
            <consortium name="DOE Joint Genome Institute"/>
            <consortium name="Mycorrhizal Genomics Consortium"/>
            <person name="Kohler A."/>
            <person name="Kuo A."/>
            <person name="Nagy L.G."/>
            <person name="Floudas D."/>
            <person name="Copeland A."/>
            <person name="Barry K.W."/>
            <person name="Cichocki N."/>
            <person name="Veneault-Fourrey C."/>
            <person name="LaButti K."/>
            <person name="Lindquist E.A."/>
            <person name="Lipzen A."/>
            <person name="Lundell T."/>
            <person name="Morin E."/>
            <person name="Murat C."/>
            <person name="Riley R."/>
            <person name="Ohm R."/>
            <person name="Sun H."/>
            <person name="Tunlid A."/>
            <person name="Henrissat B."/>
            <person name="Grigoriev I.V."/>
            <person name="Hibbett D.S."/>
            <person name="Martin F."/>
        </authorList>
    </citation>
    <scope>NUCLEOTIDE SEQUENCE [LARGE SCALE GENOMIC DNA]</scope>
    <source>
        <strain evidence="3">MUT 4182</strain>
    </source>
</reference>
<sequence length="68" mass="7645">MAGWNVFGKSDRTSPTHRMSTTSSLNGPLARQRERHGNGDSSLPYLRRLRSNQSLRDRKLPSSSFKGV</sequence>
<organism evidence="2 3">
    <name type="scientific">Tulasnella calospora MUT 4182</name>
    <dbReference type="NCBI Taxonomy" id="1051891"/>
    <lineage>
        <taxon>Eukaryota</taxon>
        <taxon>Fungi</taxon>
        <taxon>Dikarya</taxon>
        <taxon>Basidiomycota</taxon>
        <taxon>Agaricomycotina</taxon>
        <taxon>Agaricomycetes</taxon>
        <taxon>Cantharellales</taxon>
        <taxon>Tulasnellaceae</taxon>
        <taxon>Tulasnella</taxon>
    </lineage>
</organism>
<reference evidence="2 3" key="1">
    <citation type="submission" date="2014-04" db="EMBL/GenBank/DDBJ databases">
        <authorList>
            <consortium name="DOE Joint Genome Institute"/>
            <person name="Kuo A."/>
            <person name="Girlanda M."/>
            <person name="Perotto S."/>
            <person name="Kohler A."/>
            <person name="Nagy L.G."/>
            <person name="Floudas D."/>
            <person name="Copeland A."/>
            <person name="Barry K.W."/>
            <person name="Cichocki N."/>
            <person name="Veneault-Fourrey C."/>
            <person name="LaButti K."/>
            <person name="Lindquist E.A."/>
            <person name="Lipzen A."/>
            <person name="Lundell T."/>
            <person name="Morin E."/>
            <person name="Murat C."/>
            <person name="Sun H."/>
            <person name="Tunlid A."/>
            <person name="Henrissat B."/>
            <person name="Grigoriev I.V."/>
            <person name="Hibbett D.S."/>
            <person name="Martin F."/>
            <person name="Nordberg H.P."/>
            <person name="Cantor M.N."/>
            <person name="Hua S.X."/>
        </authorList>
    </citation>
    <scope>NUCLEOTIDE SEQUENCE [LARGE SCALE GENOMIC DNA]</scope>
    <source>
        <strain evidence="2 3">MUT 4182</strain>
    </source>
</reference>
<feature type="region of interest" description="Disordered" evidence="1">
    <location>
        <begin position="1"/>
        <end position="68"/>
    </location>
</feature>
<proteinExistence type="predicted"/>
<evidence type="ECO:0000256" key="1">
    <source>
        <dbReference type="SAM" id="MobiDB-lite"/>
    </source>
</evidence>
<protein>
    <submittedName>
        <fullName evidence="2">Uncharacterized protein</fullName>
    </submittedName>
</protein>
<keyword evidence="3" id="KW-1185">Reference proteome</keyword>
<dbReference type="AlphaFoldDB" id="A0A0C3QWV3"/>
<dbReference type="EMBL" id="KN822948">
    <property type="protein sequence ID" value="KIO33419.1"/>
    <property type="molecule type" value="Genomic_DNA"/>
</dbReference>
<evidence type="ECO:0000313" key="2">
    <source>
        <dbReference type="EMBL" id="KIO33419.1"/>
    </source>
</evidence>
<feature type="compositionally biased region" description="Polar residues" evidence="1">
    <location>
        <begin position="16"/>
        <end position="26"/>
    </location>
</feature>
<gene>
    <name evidence="2" type="ORF">M407DRAFT_241039</name>
</gene>
<accession>A0A0C3QWV3</accession>
<name>A0A0C3QWV3_9AGAM</name>